<accession>A0ACB9JQ39</accession>
<dbReference type="Proteomes" id="UP001056120">
    <property type="component" value="Linkage Group LG03"/>
</dbReference>
<evidence type="ECO:0000313" key="1">
    <source>
        <dbReference type="EMBL" id="KAI3822126.1"/>
    </source>
</evidence>
<name>A0ACB9JQ39_9ASTR</name>
<evidence type="ECO:0000313" key="2">
    <source>
        <dbReference type="Proteomes" id="UP001056120"/>
    </source>
</evidence>
<organism evidence="1 2">
    <name type="scientific">Smallanthus sonchifolius</name>
    <dbReference type="NCBI Taxonomy" id="185202"/>
    <lineage>
        <taxon>Eukaryota</taxon>
        <taxon>Viridiplantae</taxon>
        <taxon>Streptophyta</taxon>
        <taxon>Embryophyta</taxon>
        <taxon>Tracheophyta</taxon>
        <taxon>Spermatophyta</taxon>
        <taxon>Magnoliopsida</taxon>
        <taxon>eudicotyledons</taxon>
        <taxon>Gunneridae</taxon>
        <taxon>Pentapetalae</taxon>
        <taxon>asterids</taxon>
        <taxon>campanulids</taxon>
        <taxon>Asterales</taxon>
        <taxon>Asteraceae</taxon>
        <taxon>Asteroideae</taxon>
        <taxon>Heliantheae alliance</taxon>
        <taxon>Millerieae</taxon>
        <taxon>Smallanthus</taxon>
    </lineage>
</organism>
<reference evidence="2" key="1">
    <citation type="journal article" date="2022" name="Mol. Ecol. Resour.">
        <title>The genomes of chicory, endive, great burdock and yacon provide insights into Asteraceae palaeo-polyploidization history and plant inulin production.</title>
        <authorList>
            <person name="Fan W."/>
            <person name="Wang S."/>
            <person name="Wang H."/>
            <person name="Wang A."/>
            <person name="Jiang F."/>
            <person name="Liu H."/>
            <person name="Zhao H."/>
            <person name="Xu D."/>
            <person name="Zhang Y."/>
        </authorList>
    </citation>
    <scope>NUCLEOTIDE SEQUENCE [LARGE SCALE GENOMIC DNA]</scope>
    <source>
        <strain evidence="2">cv. Yunnan</strain>
    </source>
</reference>
<keyword evidence="2" id="KW-1185">Reference proteome</keyword>
<gene>
    <name evidence="1" type="ORF">L1987_09707</name>
</gene>
<dbReference type="EMBL" id="CM042020">
    <property type="protein sequence ID" value="KAI3822126.1"/>
    <property type="molecule type" value="Genomic_DNA"/>
</dbReference>
<sequence>MELFKRKISFLGLELGNGKMEKKDKGKAKIIHPRKIVFLMSISSEDEQTEKLMSQAIKADKIHSSRKLPASITGLDTVLRYYNPAYTPGTNSRHTLRPCLQPVLDRFTEFEQMVSQKICTEFPLVLYELQLRLMMIALNEEKFKGVTVVERTDDNGDGTCLLLL</sequence>
<protein>
    <submittedName>
        <fullName evidence="1">Uncharacterized protein</fullName>
    </submittedName>
</protein>
<reference evidence="1 2" key="2">
    <citation type="journal article" date="2022" name="Mol. Ecol. Resour.">
        <title>The genomes of chicory, endive, great burdock and yacon provide insights into Asteraceae paleo-polyploidization history and plant inulin production.</title>
        <authorList>
            <person name="Fan W."/>
            <person name="Wang S."/>
            <person name="Wang H."/>
            <person name="Wang A."/>
            <person name="Jiang F."/>
            <person name="Liu H."/>
            <person name="Zhao H."/>
            <person name="Xu D."/>
            <person name="Zhang Y."/>
        </authorList>
    </citation>
    <scope>NUCLEOTIDE SEQUENCE [LARGE SCALE GENOMIC DNA]</scope>
    <source>
        <strain evidence="2">cv. Yunnan</strain>
        <tissue evidence="1">Leaves</tissue>
    </source>
</reference>
<comment type="caution">
    <text evidence="1">The sequence shown here is derived from an EMBL/GenBank/DDBJ whole genome shotgun (WGS) entry which is preliminary data.</text>
</comment>
<proteinExistence type="predicted"/>